<dbReference type="PROSITE" id="PS51257">
    <property type="entry name" value="PROKAR_LIPOPROTEIN"/>
    <property type="match status" value="1"/>
</dbReference>
<proteinExistence type="predicted"/>
<name>E0Y334_9GAMM</name>
<sequence>MERIMKQKTHFTILMQMIFLVACQPQSQSGADTVFRNGEIYTVDGDRTVGRNPLLF</sequence>
<evidence type="ECO:0000313" key="1">
    <source>
        <dbReference type="EMBL" id="ADI21075.1"/>
    </source>
</evidence>
<dbReference type="AlphaFoldDB" id="E0Y334"/>
<accession>E0Y334</accession>
<dbReference type="EMBL" id="GU474949">
    <property type="protein sequence ID" value="ADI21075.1"/>
    <property type="molecule type" value="Genomic_DNA"/>
</dbReference>
<protein>
    <submittedName>
        <fullName evidence="1">Uncharacterized protein</fullName>
    </submittedName>
</protein>
<organism evidence="1">
    <name type="scientific">uncultured gamma proteobacterium EB750_07C09</name>
    <dbReference type="NCBI Taxonomy" id="710974"/>
    <lineage>
        <taxon>Bacteria</taxon>
        <taxon>Pseudomonadati</taxon>
        <taxon>Pseudomonadota</taxon>
        <taxon>Gammaproteobacteria</taxon>
        <taxon>environmental samples</taxon>
    </lineage>
</organism>
<reference evidence="1" key="1">
    <citation type="journal article" date="2011" name="Environ. Microbiol.">
        <title>Time-series analyses of Monterey Bay coastal microbial picoplankton using a 'genome proxy' microarray.</title>
        <authorList>
            <person name="Rich V.I."/>
            <person name="Pham V.D."/>
            <person name="Eppley J."/>
            <person name="Shi Y."/>
            <person name="DeLong E.F."/>
        </authorList>
    </citation>
    <scope>NUCLEOTIDE SEQUENCE</scope>
</reference>